<dbReference type="EMBL" id="JAIXMP010000030">
    <property type="protein sequence ID" value="KAI9251358.1"/>
    <property type="molecule type" value="Genomic_DNA"/>
</dbReference>
<proteinExistence type="predicted"/>
<feature type="non-terminal residue" evidence="1">
    <location>
        <position position="109"/>
    </location>
</feature>
<dbReference type="SUPFAM" id="SSF56219">
    <property type="entry name" value="DNase I-like"/>
    <property type="match status" value="1"/>
</dbReference>
<organism evidence="1 2">
    <name type="scientific">Phascolomyces articulosus</name>
    <dbReference type="NCBI Taxonomy" id="60185"/>
    <lineage>
        <taxon>Eukaryota</taxon>
        <taxon>Fungi</taxon>
        <taxon>Fungi incertae sedis</taxon>
        <taxon>Mucoromycota</taxon>
        <taxon>Mucoromycotina</taxon>
        <taxon>Mucoromycetes</taxon>
        <taxon>Mucorales</taxon>
        <taxon>Lichtheimiaceae</taxon>
        <taxon>Phascolomyces</taxon>
    </lineage>
</organism>
<evidence type="ECO:0000313" key="2">
    <source>
        <dbReference type="Proteomes" id="UP001209540"/>
    </source>
</evidence>
<keyword evidence="2" id="KW-1185">Reference proteome</keyword>
<dbReference type="Gene3D" id="3.60.10.10">
    <property type="entry name" value="Endonuclease/exonuclease/phosphatase"/>
    <property type="match status" value="1"/>
</dbReference>
<sequence>MILNNNKISIASINCNGLLHQNKNQLIRHLRTQQAHIITIQESHANNIEKEQRLHNTFCATQSFWTAHCGIVALSSDINLTQLKIYNDHRHILFRVEHTRNDFQPFFLL</sequence>
<accession>A0AAD5PA38</accession>
<reference evidence="1" key="1">
    <citation type="journal article" date="2022" name="IScience">
        <title>Evolution of zygomycete secretomes and the origins of terrestrial fungal ecologies.</title>
        <authorList>
            <person name="Chang Y."/>
            <person name="Wang Y."/>
            <person name="Mondo S."/>
            <person name="Ahrendt S."/>
            <person name="Andreopoulos W."/>
            <person name="Barry K."/>
            <person name="Beard J."/>
            <person name="Benny G.L."/>
            <person name="Blankenship S."/>
            <person name="Bonito G."/>
            <person name="Cuomo C."/>
            <person name="Desiro A."/>
            <person name="Gervers K.A."/>
            <person name="Hundley H."/>
            <person name="Kuo A."/>
            <person name="LaButti K."/>
            <person name="Lang B.F."/>
            <person name="Lipzen A."/>
            <person name="O'Donnell K."/>
            <person name="Pangilinan J."/>
            <person name="Reynolds N."/>
            <person name="Sandor L."/>
            <person name="Smith M.E."/>
            <person name="Tsang A."/>
            <person name="Grigoriev I.V."/>
            <person name="Stajich J.E."/>
            <person name="Spatafora J.W."/>
        </authorList>
    </citation>
    <scope>NUCLEOTIDE SEQUENCE</scope>
    <source>
        <strain evidence="1">RSA 2281</strain>
    </source>
</reference>
<name>A0AAD5PA38_9FUNG</name>
<protein>
    <submittedName>
        <fullName evidence="1">Uncharacterized protein</fullName>
    </submittedName>
</protein>
<reference evidence="1" key="2">
    <citation type="submission" date="2023-02" db="EMBL/GenBank/DDBJ databases">
        <authorList>
            <consortium name="DOE Joint Genome Institute"/>
            <person name="Mondo S.J."/>
            <person name="Chang Y."/>
            <person name="Wang Y."/>
            <person name="Ahrendt S."/>
            <person name="Andreopoulos W."/>
            <person name="Barry K."/>
            <person name="Beard J."/>
            <person name="Benny G.L."/>
            <person name="Blankenship S."/>
            <person name="Bonito G."/>
            <person name="Cuomo C."/>
            <person name="Desiro A."/>
            <person name="Gervers K.A."/>
            <person name="Hundley H."/>
            <person name="Kuo A."/>
            <person name="LaButti K."/>
            <person name="Lang B.F."/>
            <person name="Lipzen A."/>
            <person name="O'Donnell K."/>
            <person name="Pangilinan J."/>
            <person name="Reynolds N."/>
            <person name="Sandor L."/>
            <person name="Smith M.W."/>
            <person name="Tsang A."/>
            <person name="Grigoriev I.V."/>
            <person name="Stajich J.E."/>
            <person name="Spatafora J.W."/>
        </authorList>
    </citation>
    <scope>NUCLEOTIDE SEQUENCE</scope>
    <source>
        <strain evidence="1">RSA 2281</strain>
    </source>
</reference>
<dbReference type="AlphaFoldDB" id="A0AAD5PA38"/>
<dbReference type="Proteomes" id="UP001209540">
    <property type="component" value="Unassembled WGS sequence"/>
</dbReference>
<evidence type="ECO:0000313" key="1">
    <source>
        <dbReference type="EMBL" id="KAI9251358.1"/>
    </source>
</evidence>
<comment type="caution">
    <text evidence="1">The sequence shown here is derived from an EMBL/GenBank/DDBJ whole genome shotgun (WGS) entry which is preliminary data.</text>
</comment>
<dbReference type="InterPro" id="IPR036691">
    <property type="entry name" value="Endo/exonu/phosph_ase_sf"/>
</dbReference>
<gene>
    <name evidence="1" type="ORF">BDA99DRAFT_444600</name>
</gene>